<gene>
    <name evidence="3" type="ORF">FNV43_RR15149</name>
</gene>
<proteinExistence type="predicted"/>
<comment type="caution">
    <text evidence="3">The sequence shown here is derived from an EMBL/GenBank/DDBJ whole genome shotgun (WGS) entry which is preliminary data.</text>
</comment>
<evidence type="ECO:0000256" key="1">
    <source>
        <dbReference type="SAM" id="Coils"/>
    </source>
</evidence>
<dbReference type="EMBL" id="VOIH02000007">
    <property type="protein sequence ID" value="KAF3441236.1"/>
    <property type="molecule type" value="Genomic_DNA"/>
</dbReference>
<keyword evidence="4" id="KW-1185">Reference proteome</keyword>
<dbReference type="Proteomes" id="UP000796880">
    <property type="component" value="Unassembled WGS sequence"/>
</dbReference>
<dbReference type="AlphaFoldDB" id="A0A8K0GWY9"/>
<keyword evidence="1" id="KW-0175">Coiled coil</keyword>
<accession>A0A8K0GWY9</accession>
<feature type="coiled-coil region" evidence="1">
    <location>
        <begin position="117"/>
        <end position="144"/>
    </location>
</feature>
<organism evidence="3 4">
    <name type="scientific">Rhamnella rubrinervis</name>
    <dbReference type="NCBI Taxonomy" id="2594499"/>
    <lineage>
        <taxon>Eukaryota</taxon>
        <taxon>Viridiplantae</taxon>
        <taxon>Streptophyta</taxon>
        <taxon>Embryophyta</taxon>
        <taxon>Tracheophyta</taxon>
        <taxon>Spermatophyta</taxon>
        <taxon>Magnoliopsida</taxon>
        <taxon>eudicotyledons</taxon>
        <taxon>Gunneridae</taxon>
        <taxon>Pentapetalae</taxon>
        <taxon>rosids</taxon>
        <taxon>fabids</taxon>
        <taxon>Rosales</taxon>
        <taxon>Rhamnaceae</taxon>
        <taxon>rhamnoid group</taxon>
        <taxon>Rhamneae</taxon>
        <taxon>Rhamnella</taxon>
    </lineage>
</organism>
<evidence type="ECO:0000256" key="2">
    <source>
        <dbReference type="SAM" id="MobiDB-lite"/>
    </source>
</evidence>
<feature type="compositionally biased region" description="Acidic residues" evidence="2">
    <location>
        <begin position="201"/>
        <end position="210"/>
    </location>
</feature>
<reference evidence="3" key="1">
    <citation type="submission" date="2020-03" db="EMBL/GenBank/DDBJ databases">
        <title>A high-quality chromosome-level genome assembly of a woody plant with both climbing and erect habits, Rhamnella rubrinervis.</title>
        <authorList>
            <person name="Lu Z."/>
            <person name="Yang Y."/>
            <person name="Zhu X."/>
            <person name="Sun Y."/>
        </authorList>
    </citation>
    <scope>NUCLEOTIDE SEQUENCE</scope>
    <source>
        <strain evidence="3">BYM</strain>
        <tissue evidence="3">Leaf</tissue>
    </source>
</reference>
<evidence type="ECO:0000313" key="4">
    <source>
        <dbReference type="Proteomes" id="UP000796880"/>
    </source>
</evidence>
<name>A0A8K0GWY9_9ROSA</name>
<feature type="region of interest" description="Disordered" evidence="2">
    <location>
        <begin position="161"/>
        <end position="231"/>
    </location>
</feature>
<protein>
    <submittedName>
        <fullName evidence="3">Uncharacterized protein</fullName>
    </submittedName>
</protein>
<sequence>MDGDDNDKVGVVLEKAPIVELEKNSIKSEKTQGEMISMVEAAQSQSQPLAAVVSNNNNMNAAPLSPTFISRRIDQGLKEIMEGLRDDLKSIKENMDEEHFLHMIVMDEVLLEKDILLKEQDDSLERKERVIRLLIKELNDLYEESELNDLYEESDTAKKRSFGDISTTSNTSPERRTRSRVHYQDTQNEEVEGILNKTQDTEYEEEEEGEVNTTKCEEDEGEENATKYEED</sequence>
<evidence type="ECO:0000313" key="3">
    <source>
        <dbReference type="EMBL" id="KAF3441236.1"/>
    </source>
</evidence>